<dbReference type="Proteomes" id="UP000434172">
    <property type="component" value="Unassembled WGS sequence"/>
</dbReference>
<proteinExistence type="predicted"/>
<feature type="signal peptide" evidence="1">
    <location>
        <begin position="1"/>
        <end position="18"/>
    </location>
</feature>
<protein>
    <submittedName>
        <fullName evidence="2">M6 protein</fullName>
    </submittedName>
</protein>
<evidence type="ECO:0000313" key="3">
    <source>
        <dbReference type="Proteomes" id="UP000434172"/>
    </source>
</evidence>
<dbReference type="AlphaFoldDB" id="A0A8H3WR39"/>
<evidence type="ECO:0000313" key="2">
    <source>
        <dbReference type="EMBL" id="KAF0329028.1"/>
    </source>
</evidence>
<keyword evidence="3" id="KW-1185">Reference proteome</keyword>
<accession>A0A8H3WR39</accession>
<name>A0A8H3WR39_9PEZI</name>
<gene>
    <name evidence="2" type="ORF">GQ607_003696</name>
</gene>
<reference evidence="2 3" key="1">
    <citation type="submission" date="2019-12" db="EMBL/GenBank/DDBJ databases">
        <title>A genome sequence resource for the geographically widespread anthracnose pathogen Colletotrichum asianum.</title>
        <authorList>
            <person name="Meng Y."/>
        </authorList>
    </citation>
    <scope>NUCLEOTIDE SEQUENCE [LARGE SCALE GENOMIC DNA]</scope>
    <source>
        <strain evidence="2 3">ICMP 18580</strain>
    </source>
</reference>
<dbReference type="EMBL" id="WOWK01000014">
    <property type="protein sequence ID" value="KAF0329028.1"/>
    <property type="molecule type" value="Genomic_DNA"/>
</dbReference>
<feature type="chain" id="PRO_5034278176" evidence="1">
    <location>
        <begin position="19"/>
        <end position="145"/>
    </location>
</feature>
<comment type="caution">
    <text evidence="2">The sequence shown here is derived from an EMBL/GenBank/DDBJ whole genome shotgun (WGS) entry which is preliminary data.</text>
</comment>
<dbReference type="OrthoDB" id="4807019at2759"/>
<evidence type="ECO:0000256" key="1">
    <source>
        <dbReference type="SAM" id="SignalP"/>
    </source>
</evidence>
<organism evidence="2 3">
    <name type="scientific">Colletotrichum asianum</name>
    <dbReference type="NCBI Taxonomy" id="702518"/>
    <lineage>
        <taxon>Eukaryota</taxon>
        <taxon>Fungi</taxon>
        <taxon>Dikarya</taxon>
        <taxon>Ascomycota</taxon>
        <taxon>Pezizomycotina</taxon>
        <taxon>Sordariomycetes</taxon>
        <taxon>Hypocreomycetidae</taxon>
        <taxon>Glomerellales</taxon>
        <taxon>Glomerellaceae</taxon>
        <taxon>Colletotrichum</taxon>
        <taxon>Colletotrichum gloeosporioides species complex</taxon>
    </lineage>
</organism>
<keyword evidence="1" id="KW-0732">Signal</keyword>
<sequence>MKTAFAFLTLFLAATASADKHRLCACRDHGATVTSEEYTKSVVYASSGKFVFSGEKWTKDDGAEYEGVYYHAIEGSVNGGEDDGWVGGNESFQLCKPLKEGPGFSHEQSTCFTPKDGVDWRDCGPDGNCFTSKATKTDGFGKPVA</sequence>